<dbReference type="Proteomes" id="UP000261111">
    <property type="component" value="Unassembled WGS sequence"/>
</dbReference>
<name>A0A3E2WIN1_9FIRM</name>
<sequence length="145" mass="16157">MKMSTKGQYALEIVADLALHSSRDHLESLKNIAERRKLSEKYLERIVKPMKEKGIVKSVRGAYGGYCLERDAEELTVLEVLTAVEGELAPVHCLTRESNCGIACGLCPTRNTWEEMWKTMNDAVGRVTIADIIRAAEMKGTSSKL</sequence>
<dbReference type="RefSeq" id="WP_025657281.1">
    <property type="nucleotide sequence ID" value="NZ_QVIA01000028.1"/>
</dbReference>
<dbReference type="EMBL" id="QVIA01000028">
    <property type="protein sequence ID" value="RGC26245.1"/>
    <property type="molecule type" value="Genomic_DNA"/>
</dbReference>
<dbReference type="AlphaFoldDB" id="A0A3E2WIN1"/>
<dbReference type="Gene3D" id="1.10.10.10">
    <property type="entry name" value="Winged helix-like DNA-binding domain superfamily/Winged helix DNA-binding domain"/>
    <property type="match status" value="1"/>
</dbReference>
<accession>A0A3E2WIN1</accession>
<evidence type="ECO:0000256" key="1">
    <source>
        <dbReference type="ARBA" id="ARBA00023125"/>
    </source>
</evidence>
<organism evidence="2 3">
    <name type="scientific">Hungatella hathewayi</name>
    <dbReference type="NCBI Taxonomy" id="154046"/>
    <lineage>
        <taxon>Bacteria</taxon>
        <taxon>Bacillati</taxon>
        <taxon>Bacillota</taxon>
        <taxon>Clostridia</taxon>
        <taxon>Lachnospirales</taxon>
        <taxon>Lachnospiraceae</taxon>
        <taxon>Hungatella</taxon>
    </lineage>
</organism>
<reference evidence="2 3" key="1">
    <citation type="submission" date="2018-08" db="EMBL/GenBank/DDBJ databases">
        <title>A genome reference for cultivated species of the human gut microbiota.</title>
        <authorList>
            <person name="Zou Y."/>
            <person name="Xue W."/>
            <person name="Luo G."/>
        </authorList>
    </citation>
    <scope>NUCLEOTIDE SEQUENCE [LARGE SCALE GENOMIC DNA]</scope>
    <source>
        <strain evidence="2 3">AF19-21</strain>
    </source>
</reference>
<dbReference type="PANTHER" id="PTHR33221:SF5">
    <property type="entry name" value="HTH-TYPE TRANSCRIPTIONAL REGULATOR ISCR"/>
    <property type="match status" value="1"/>
</dbReference>
<keyword evidence="1" id="KW-0238">DNA-binding</keyword>
<dbReference type="Pfam" id="PF02082">
    <property type="entry name" value="Rrf2"/>
    <property type="match status" value="1"/>
</dbReference>
<proteinExistence type="predicted"/>
<dbReference type="InterPro" id="IPR000944">
    <property type="entry name" value="Tscrpt_reg_Rrf2"/>
</dbReference>
<comment type="caution">
    <text evidence="2">The sequence shown here is derived from an EMBL/GenBank/DDBJ whole genome shotgun (WGS) entry which is preliminary data.</text>
</comment>
<dbReference type="PROSITE" id="PS51197">
    <property type="entry name" value="HTH_RRF2_2"/>
    <property type="match status" value="1"/>
</dbReference>
<dbReference type="GO" id="GO:0003677">
    <property type="term" value="F:DNA binding"/>
    <property type="evidence" value="ECO:0007669"/>
    <property type="project" value="UniProtKB-KW"/>
</dbReference>
<protein>
    <submittedName>
        <fullName evidence="2">Rrf2 family transcriptional regulator</fullName>
    </submittedName>
</protein>
<dbReference type="PANTHER" id="PTHR33221">
    <property type="entry name" value="WINGED HELIX-TURN-HELIX TRANSCRIPTIONAL REGULATOR, RRF2 FAMILY"/>
    <property type="match status" value="1"/>
</dbReference>
<dbReference type="GeneID" id="93334381"/>
<evidence type="ECO:0000313" key="2">
    <source>
        <dbReference type="EMBL" id="RGC26245.1"/>
    </source>
</evidence>
<dbReference type="SUPFAM" id="SSF46785">
    <property type="entry name" value="Winged helix' DNA-binding domain"/>
    <property type="match status" value="1"/>
</dbReference>
<gene>
    <name evidence="2" type="ORF">DWX41_19315</name>
</gene>
<dbReference type="InterPro" id="IPR036388">
    <property type="entry name" value="WH-like_DNA-bd_sf"/>
</dbReference>
<dbReference type="NCBIfam" id="TIGR00738">
    <property type="entry name" value="rrf2_super"/>
    <property type="match status" value="1"/>
</dbReference>
<evidence type="ECO:0000313" key="3">
    <source>
        <dbReference type="Proteomes" id="UP000261111"/>
    </source>
</evidence>
<dbReference type="GO" id="GO:0005829">
    <property type="term" value="C:cytosol"/>
    <property type="evidence" value="ECO:0007669"/>
    <property type="project" value="TreeGrafter"/>
</dbReference>
<dbReference type="InterPro" id="IPR036390">
    <property type="entry name" value="WH_DNA-bd_sf"/>
</dbReference>
<dbReference type="GO" id="GO:0003700">
    <property type="term" value="F:DNA-binding transcription factor activity"/>
    <property type="evidence" value="ECO:0007669"/>
    <property type="project" value="TreeGrafter"/>
</dbReference>